<dbReference type="AlphaFoldDB" id="A0A0E0RI17"/>
<accession>A0A0E0RI17</accession>
<dbReference type="HOGENOM" id="CLU_2926752_0_0_1"/>
<dbReference type="Proteomes" id="UP000008022">
    <property type="component" value="Unassembled WGS sequence"/>
</dbReference>
<reference evidence="2" key="2">
    <citation type="submission" date="2015-06" db="UniProtKB">
        <authorList>
            <consortium name="EnsemblPlants"/>
        </authorList>
    </citation>
    <scope>IDENTIFICATION</scope>
</reference>
<name>A0A0E0RI17_ORYRU</name>
<evidence type="ECO:0000313" key="2">
    <source>
        <dbReference type="EnsemblPlants" id="ORUFI12G15420.1"/>
    </source>
</evidence>
<protein>
    <submittedName>
        <fullName evidence="2">Uncharacterized protein</fullName>
    </submittedName>
</protein>
<organism evidence="2 3">
    <name type="scientific">Oryza rufipogon</name>
    <name type="common">Brownbeard rice</name>
    <name type="synonym">Asian wild rice</name>
    <dbReference type="NCBI Taxonomy" id="4529"/>
    <lineage>
        <taxon>Eukaryota</taxon>
        <taxon>Viridiplantae</taxon>
        <taxon>Streptophyta</taxon>
        <taxon>Embryophyta</taxon>
        <taxon>Tracheophyta</taxon>
        <taxon>Spermatophyta</taxon>
        <taxon>Magnoliopsida</taxon>
        <taxon>Liliopsida</taxon>
        <taxon>Poales</taxon>
        <taxon>Poaceae</taxon>
        <taxon>BOP clade</taxon>
        <taxon>Oryzoideae</taxon>
        <taxon>Oryzeae</taxon>
        <taxon>Oryzinae</taxon>
        <taxon>Oryza</taxon>
    </lineage>
</organism>
<proteinExistence type="predicted"/>
<evidence type="ECO:0000313" key="3">
    <source>
        <dbReference type="Proteomes" id="UP000008022"/>
    </source>
</evidence>
<dbReference type="Gramene" id="ORUFI12G15420.1">
    <property type="protein sequence ID" value="ORUFI12G15420.1"/>
    <property type="gene ID" value="ORUFI12G15420"/>
</dbReference>
<evidence type="ECO:0000256" key="1">
    <source>
        <dbReference type="SAM" id="MobiDB-lite"/>
    </source>
</evidence>
<reference evidence="3" key="1">
    <citation type="submission" date="2013-06" db="EMBL/GenBank/DDBJ databases">
        <authorList>
            <person name="Zhao Q."/>
        </authorList>
    </citation>
    <scope>NUCLEOTIDE SEQUENCE</scope>
    <source>
        <strain evidence="3">cv. W1943</strain>
    </source>
</reference>
<sequence length="61" mass="6725">MDLPQPMGMTQGAQAQRGVKGSPRRAHRFVLAWLKEMLLLDGMLLFRGAMILLSGIIEGTD</sequence>
<dbReference type="EnsemblPlants" id="ORUFI12G15420.1">
    <property type="protein sequence ID" value="ORUFI12G15420.1"/>
    <property type="gene ID" value="ORUFI12G15420"/>
</dbReference>
<feature type="region of interest" description="Disordered" evidence="1">
    <location>
        <begin position="1"/>
        <end position="22"/>
    </location>
</feature>
<keyword evidence="3" id="KW-1185">Reference proteome</keyword>